<evidence type="ECO:0000313" key="2">
    <source>
        <dbReference type="EMBL" id="MFB9071978.1"/>
    </source>
</evidence>
<name>A0ABV5FZ82_9MICC</name>
<comment type="caution">
    <text evidence="2">The sequence shown here is derived from an EMBL/GenBank/DDBJ whole genome shotgun (WGS) entry which is preliminary data.</text>
</comment>
<reference evidence="2 3" key="1">
    <citation type="submission" date="2024-09" db="EMBL/GenBank/DDBJ databases">
        <authorList>
            <person name="Sun Q."/>
            <person name="Mori K."/>
        </authorList>
    </citation>
    <scope>NUCLEOTIDE SEQUENCE [LARGE SCALE GENOMIC DNA]</scope>
    <source>
        <strain evidence="2 3">CCM 7609</strain>
    </source>
</reference>
<evidence type="ECO:0000256" key="1">
    <source>
        <dbReference type="SAM" id="MobiDB-lite"/>
    </source>
</evidence>
<keyword evidence="3" id="KW-1185">Reference proteome</keyword>
<feature type="region of interest" description="Disordered" evidence="1">
    <location>
        <begin position="1"/>
        <end position="47"/>
    </location>
</feature>
<gene>
    <name evidence="2" type="ORF">ACFFX0_12485</name>
</gene>
<organism evidence="2 3">
    <name type="scientific">Citricoccus parietis</name>
    <dbReference type="NCBI Taxonomy" id="592307"/>
    <lineage>
        <taxon>Bacteria</taxon>
        <taxon>Bacillati</taxon>
        <taxon>Actinomycetota</taxon>
        <taxon>Actinomycetes</taxon>
        <taxon>Micrococcales</taxon>
        <taxon>Micrococcaceae</taxon>
        <taxon>Citricoccus</taxon>
    </lineage>
</organism>
<accession>A0ABV5FZ82</accession>
<proteinExistence type="predicted"/>
<protein>
    <submittedName>
        <fullName evidence="2">Uncharacterized protein</fullName>
    </submittedName>
</protein>
<dbReference type="Proteomes" id="UP001589575">
    <property type="component" value="Unassembled WGS sequence"/>
</dbReference>
<sequence length="47" mass="4903">MTCPPRCTATSDGRSGPDIPASTISDGRRSVGLTRDRSASLARKLLA</sequence>
<feature type="compositionally biased region" description="Basic and acidic residues" evidence="1">
    <location>
        <begin position="26"/>
        <end position="38"/>
    </location>
</feature>
<evidence type="ECO:0000313" key="3">
    <source>
        <dbReference type="Proteomes" id="UP001589575"/>
    </source>
</evidence>
<dbReference type="EMBL" id="JBHMFI010000001">
    <property type="protein sequence ID" value="MFB9071978.1"/>
    <property type="molecule type" value="Genomic_DNA"/>
</dbReference>